<evidence type="ECO:0008006" key="3">
    <source>
        <dbReference type="Google" id="ProtNLM"/>
    </source>
</evidence>
<dbReference type="PANTHER" id="PTHR47326">
    <property type="entry name" value="TRANSPOSABLE ELEMENT TC3 TRANSPOSASE-LIKE PROTEIN"/>
    <property type="match status" value="1"/>
</dbReference>
<accession>A0ABQ9J6E2</accession>
<keyword evidence="2" id="KW-1185">Reference proteome</keyword>
<protein>
    <recommendedName>
        <fullName evidence="3">Transposase</fullName>
    </recommendedName>
</protein>
<name>A0ABQ9J6E2_9CUCU</name>
<evidence type="ECO:0000313" key="1">
    <source>
        <dbReference type="EMBL" id="KAJ8973322.1"/>
    </source>
</evidence>
<organism evidence="1 2">
    <name type="scientific">Molorchus minor</name>
    <dbReference type="NCBI Taxonomy" id="1323400"/>
    <lineage>
        <taxon>Eukaryota</taxon>
        <taxon>Metazoa</taxon>
        <taxon>Ecdysozoa</taxon>
        <taxon>Arthropoda</taxon>
        <taxon>Hexapoda</taxon>
        <taxon>Insecta</taxon>
        <taxon>Pterygota</taxon>
        <taxon>Neoptera</taxon>
        <taxon>Endopterygota</taxon>
        <taxon>Coleoptera</taxon>
        <taxon>Polyphaga</taxon>
        <taxon>Cucujiformia</taxon>
        <taxon>Chrysomeloidea</taxon>
        <taxon>Cerambycidae</taxon>
        <taxon>Lamiinae</taxon>
        <taxon>Monochamini</taxon>
        <taxon>Molorchus</taxon>
    </lineage>
</organism>
<dbReference type="PANTHER" id="PTHR47326:SF1">
    <property type="entry name" value="HTH PSQ-TYPE DOMAIN-CONTAINING PROTEIN"/>
    <property type="match status" value="1"/>
</dbReference>
<gene>
    <name evidence="1" type="ORF">NQ317_004425</name>
</gene>
<dbReference type="EMBL" id="JAPWTJ010001198">
    <property type="protein sequence ID" value="KAJ8973322.1"/>
    <property type="molecule type" value="Genomic_DNA"/>
</dbReference>
<evidence type="ECO:0000313" key="2">
    <source>
        <dbReference type="Proteomes" id="UP001162164"/>
    </source>
</evidence>
<reference evidence="1" key="1">
    <citation type="journal article" date="2023" name="Insect Mol. Biol.">
        <title>Genome sequencing provides insights into the evolution of gene families encoding plant cell wall-degrading enzymes in longhorned beetles.</title>
        <authorList>
            <person name="Shin N.R."/>
            <person name="Okamura Y."/>
            <person name="Kirsch R."/>
            <person name="Pauchet Y."/>
        </authorList>
    </citation>
    <scope>NUCLEOTIDE SEQUENCE</scope>
    <source>
        <strain evidence="1">MMC_N1</strain>
    </source>
</reference>
<dbReference type="Proteomes" id="UP001162164">
    <property type="component" value="Unassembled WGS sequence"/>
</dbReference>
<comment type="caution">
    <text evidence="1">The sequence shown here is derived from an EMBL/GenBank/DDBJ whole genome shotgun (WGS) entry which is preliminary data.</text>
</comment>
<proteinExistence type="predicted"/>
<sequence length="162" mass="19100">MVRRFSRAERIEIFIKRDCSERQRTLVEMFIYFNNNYPLAEPLLKTSVSKIIKTYEDLGHVRDRPKSGRPAVPEDVDLKVLLELQENPHLPSKAVAANNEISQETVLHKLKRHKWHPYKVNLVHGLNEDDFDRRVQFSEKKSLYHRILFNDEATLYLNGTSV</sequence>